<protein>
    <submittedName>
        <fullName evidence="3">Uncharacterized protein</fullName>
    </submittedName>
</protein>
<dbReference type="PANTHER" id="PTHR35394">
    <property type="entry name" value="DUF3176 DOMAIN-CONTAINING PROTEIN"/>
    <property type="match status" value="1"/>
</dbReference>
<keyword evidence="4" id="KW-1185">Reference proteome</keyword>
<feature type="region of interest" description="Disordered" evidence="1">
    <location>
        <begin position="1"/>
        <end position="83"/>
    </location>
</feature>
<dbReference type="AlphaFoldDB" id="A0AAD8XKL5"/>
<dbReference type="EMBL" id="JAHMHS010000013">
    <property type="protein sequence ID" value="KAK1729102.1"/>
    <property type="molecule type" value="Genomic_DNA"/>
</dbReference>
<dbReference type="RefSeq" id="XP_060369157.1">
    <property type="nucleotide sequence ID" value="XM_060510146.1"/>
</dbReference>
<feature type="compositionally biased region" description="Polar residues" evidence="1">
    <location>
        <begin position="34"/>
        <end position="52"/>
    </location>
</feature>
<dbReference type="Proteomes" id="UP001244207">
    <property type="component" value="Unassembled WGS sequence"/>
</dbReference>
<comment type="caution">
    <text evidence="3">The sequence shown here is derived from an EMBL/GenBank/DDBJ whole genome shotgun (WGS) entry which is preliminary data.</text>
</comment>
<accession>A0AAD8XKL5</accession>
<evidence type="ECO:0000313" key="4">
    <source>
        <dbReference type="Proteomes" id="UP001244207"/>
    </source>
</evidence>
<sequence length="534" mass="58683">MTLYQDSPHTARNGSSPRPSSVSFTDEAHRSTHILDQQPNNFRDNDSISDYTVVTAEEESRDEVDGLSSASPRGTDKEDLNQTEKNSLLYKPLGRVSTLKQWNLEFAALWTSVIAFIVMVILLVVILRALVVVASYATGPLSQQAVKTYPCEVAAEGIARISIAERVMLHDSIRGSATVNAKMSTTAINGLLAIPFDSSQLFQCESGNCVFQNVSGVTHSSVGLCSKCSDVKSELQEFPDSKTKMMGRFRNNYRFHNDSEFTISTGVEPELFNMTTKATNDESAVRTSFLTLSVAGCIAQPNPDAPADRNCQHDYKDMPRLSSDLDIVAVNCSLYPCLRHYSGSVTNGTLHEDLLSTEPMSRTHGGPKADYVSIIQPCLLNDNWYDLSNITDANRNGVAWTYWTSDGATKGAPAHCVRFMDYEEFYGIRYFLEDNLKGYCKLFDATENGPTSPDAMNGIGNSSRLQCETAVTNRLRVNGRTWSDTDKSNSYQDGTCSHTSICPQGHVPSGIHHCAFLHPDASSIMASRDRSAAS</sequence>
<evidence type="ECO:0000256" key="1">
    <source>
        <dbReference type="SAM" id="MobiDB-lite"/>
    </source>
</evidence>
<name>A0AAD8XKL5_GLOAC</name>
<proteinExistence type="predicted"/>
<dbReference type="PANTHER" id="PTHR35394:SF5">
    <property type="entry name" value="DUF3176 DOMAIN-CONTAINING PROTEIN"/>
    <property type="match status" value="1"/>
</dbReference>
<organism evidence="3 4">
    <name type="scientific">Glomerella acutata</name>
    <name type="common">Colletotrichum acutatum</name>
    <dbReference type="NCBI Taxonomy" id="27357"/>
    <lineage>
        <taxon>Eukaryota</taxon>
        <taxon>Fungi</taxon>
        <taxon>Dikarya</taxon>
        <taxon>Ascomycota</taxon>
        <taxon>Pezizomycotina</taxon>
        <taxon>Sordariomycetes</taxon>
        <taxon>Hypocreomycetidae</taxon>
        <taxon>Glomerellales</taxon>
        <taxon>Glomerellaceae</taxon>
        <taxon>Colletotrichum</taxon>
        <taxon>Colletotrichum acutatum species complex</taxon>
    </lineage>
</organism>
<keyword evidence="2" id="KW-0812">Transmembrane</keyword>
<feature type="compositionally biased region" description="Polar residues" evidence="1">
    <location>
        <begin position="1"/>
        <end position="24"/>
    </location>
</feature>
<dbReference type="GeneID" id="85394045"/>
<gene>
    <name evidence="3" type="ORF">BDZ83DRAFT_648099</name>
</gene>
<keyword evidence="2" id="KW-0472">Membrane</keyword>
<evidence type="ECO:0000256" key="2">
    <source>
        <dbReference type="SAM" id="Phobius"/>
    </source>
</evidence>
<reference evidence="3" key="1">
    <citation type="submission" date="2021-12" db="EMBL/GenBank/DDBJ databases">
        <title>Comparative genomics, transcriptomics and evolutionary studies reveal genomic signatures of adaptation to plant cell wall in hemibiotrophic fungi.</title>
        <authorList>
            <consortium name="DOE Joint Genome Institute"/>
            <person name="Baroncelli R."/>
            <person name="Diaz J.F."/>
            <person name="Benocci T."/>
            <person name="Peng M."/>
            <person name="Battaglia E."/>
            <person name="Haridas S."/>
            <person name="Andreopoulos W."/>
            <person name="Labutti K."/>
            <person name="Pangilinan J."/>
            <person name="Floch G.L."/>
            <person name="Makela M.R."/>
            <person name="Henrissat B."/>
            <person name="Grigoriev I.V."/>
            <person name="Crouch J.A."/>
            <person name="De Vries R.P."/>
            <person name="Sukno S.A."/>
            <person name="Thon M.R."/>
        </authorList>
    </citation>
    <scope>NUCLEOTIDE SEQUENCE</scope>
    <source>
        <strain evidence="3">CBS 112980</strain>
    </source>
</reference>
<evidence type="ECO:0000313" key="3">
    <source>
        <dbReference type="EMBL" id="KAK1729102.1"/>
    </source>
</evidence>
<keyword evidence="2" id="KW-1133">Transmembrane helix</keyword>
<feature type="transmembrane region" description="Helical" evidence="2">
    <location>
        <begin position="107"/>
        <end position="137"/>
    </location>
</feature>